<evidence type="ECO:0000313" key="2">
    <source>
        <dbReference type="EMBL" id="GFZ83118.1"/>
    </source>
</evidence>
<evidence type="ECO:0000256" key="1">
    <source>
        <dbReference type="SAM" id="MobiDB-lite"/>
    </source>
</evidence>
<name>A0A8J2XGC1_9BACI</name>
<organism evidence="2 3">
    <name type="scientific">Compostibacillus humi</name>
    <dbReference type="NCBI Taxonomy" id="1245525"/>
    <lineage>
        <taxon>Bacteria</taxon>
        <taxon>Bacillati</taxon>
        <taxon>Bacillota</taxon>
        <taxon>Bacilli</taxon>
        <taxon>Bacillales</taxon>
        <taxon>Bacillaceae</taxon>
        <taxon>Compostibacillus</taxon>
    </lineage>
</organism>
<sequence length="85" mass="9627">MPKDYNKKYSDFSAVDKSRNEIIPEEFPEGPVGSPINAENPVTGKSTPWKDGQKRMSAFVYPDEAQHEDLPRQIDGAHPTHDEKE</sequence>
<evidence type="ECO:0000313" key="3">
    <source>
        <dbReference type="Proteomes" id="UP000602050"/>
    </source>
</evidence>
<reference evidence="2" key="2">
    <citation type="submission" date="2020-09" db="EMBL/GenBank/DDBJ databases">
        <authorList>
            <person name="Sun Q."/>
            <person name="Zhou Y."/>
        </authorList>
    </citation>
    <scope>NUCLEOTIDE SEQUENCE</scope>
    <source>
        <strain evidence="2">CGMCC 1.12360</strain>
    </source>
</reference>
<evidence type="ECO:0008006" key="4">
    <source>
        <dbReference type="Google" id="ProtNLM"/>
    </source>
</evidence>
<feature type="compositionally biased region" description="Basic and acidic residues" evidence="1">
    <location>
        <begin position="1"/>
        <end position="22"/>
    </location>
</feature>
<proteinExistence type="predicted"/>
<feature type="region of interest" description="Disordered" evidence="1">
    <location>
        <begin position="1"/>
        <end position="85"/>
    </location>
</feature>
<comment type="caution">
    <text evidence="2">The sequence shown here is derived from an EMBL/GenBank/DDBJ whole genome shotgun (WGS) entry which is preliminary data.</text>
</comment>
<dbReference type="RefSeq" id="WP_188392718.1">
    <property type="nucleotide sequence ID" value="NZ_BMEV01000052.1"/>
</dbReference>
<keyword evidence="3" id="KW-1185">Reference proteome</keyword>
<dbReference type="AlphaFoldDB" id="A0A8J2XGC1"/>
<protein>
    <recommendedName>
        <fullName evidence="4">Cytosolic protein</fullName>
    </recommendedName>
</protein>
<accession>A0A8J2XGC1</accession>
<reference evidence="2" key="1">
    <citation type="journal article" date="2014" name="Int. J. Syst. Evol. Microbiol.">
        <title>Complete genome sequence of Corynebacterium casei LMG S-19264T (=DSM 44701T), isolated from a smear-ripened cheese.</title>
        <authorList>
            <consortium name="US DOE Joint Genome Institute (JGI-PGF)"/>
            <person name="Walter F."/>
            <person name="Albersmeier A."/>
            <person name="Kalinowski J."/>
            <person name="Ruckert C."/>
        </authorList>
    </citation>
    <scope>NUCLEOTIDE SEQUENCE</scope>
    <source>
        <strain evidence="2">CGMCC 1.12360</strain>
    </source>
</reference>
<dbReference type="EMBL" id="BMEV01000052">
    <property type="protein sequence ID" value="GFZ83118.1"/>
    <property type="molecule type" value="Genomic_DNA"/>
</dbReference>
<dbReference type="Proteomes" id="UP000602050">
    <property type="component" value="Unassembled WGS sequence"/>
</dbReference>
<gene>
    <name evidence="2" type="ORF">GCM10010978_24640</name>
</gene>